<feature type="compositionally biased region" description="Acidic residues" evidence="1">
    <location>
        <begin position="409"/>
        <end position="424"/>
    </location>
</feature>
<name>A0A914YX48_9BILA</name>
<dbReference type="AlphaFoldDB" id="A0A914YX48"/>
<organism evidence="2 3">
    <name type="scientific">Panagrolaimus superbus</name>
    <dbReference type="NCBI Taxonomy" id="310955"/>
    <lineage>
        <taxon>Eukaryota</taxon>
        <taxon>Metazoa</taxon>
        <taxon>Ecdysozoa</taxon>
        <taxon>Nematoda</taxon>
        <taxon>Chromadorea</taxon>
        <taxon>Rhabditida</taxon>
        <taxon>Tylenchina</taxon>
        <taxon>Panagrolaimomorpha</taxon>
        <taxon>Panagrolaimoidea</taxon>
        <taxon>Panagrolaimidae</taxon>
        <taxon>Panagrolaimus</taxon>
    </lineage>
</organism>
<feature type="region of interest" description="Disordered" evidence="1">
    <location>
        <begin position="401"/>
        <end position="424"/>
    </location>
</feature>
<proteinExistence type="predicted"/>
<evidence type="ECO:0000256" key="1">
    <source>
        <dbReference type="SAM" id="MobiDB-lite"/>
    </source>
</evidence>
<accession>A0A914YX48</accession>
<dbReference type="Proteomes" id="UP000887577">
    <property type="component" value="Unplaced"/>
</dbReference>
<feature type="region of interest" description="Disordered" evidence="1">
    <location>
        <begin position="1"/>
        <end position="24"/>
    </location>
</feature>
<dbReference type="WBParaSite" id="PSU_v2.g4541.t1">
    <property type="protein sequence ID" value="PSU_v2.g4541.t1"/>
    <property type="gene ID" value="PSU_v2.g4541"/>
</dbReference>
<sequence>MATNSFPSTSNNDHMDGNGELMELNSGSENVENIAAIQSPSSQDNTVSATIDDLTAEEVTSKMPDRTDEEFAAQICVETILKLLNDPHKMCHLLKLNDSTNRQQQQPTEMEEVPTLPEIVFSLKKAFSDRTVLSRAARHFQNISDDSLYYLTTLIPSSRDMDDILKTVVEETRCMTPDGLQKLIHYLCDLIAETVPKKFRLDKMLSMTKEELEEAEMALPLFDGDYNREDWLSVCTCYARSGGVYRLFDASNITLQDVLKEFAAQYKGKMTEELWNCSKNAAEYRASDSKYQKAFTCADAPDYEKIYNFLSTMAGCRHVTNKDINRMDAAIITNIFQEMEELITTEFDTLGRQMPILREQMKTGECVPDTGFNEEDVAEIEANTLHFPSEFRNPYELEMKRRGRFEGNSQEDENNITEGPEIDE</sequence>
<evidence type="ECO:0000313" key="2">
    <source>
        <dbReference type="Proteomes" id="UP000887577"/>
    </source>
</evidence>
<evidence type="ECO:0000313" key="3">
    <source>
        <dbReference type="WBParaSite" id="PSU_v2.g4541.t1"/>
    </source>
</evidence>
<protein>
    <submittedName>
        <fullName evidence="3">Uncharacterized protein</fullName>
    </submittedName>
</protein>
<keyword evidence="2" id="KW-1185">Reference proteome</keyword>
<feature type="compositionally biased region" description="Polar residues" evidence="1">
    <location>
        <begin position="1"/>
        <end position="12"/>
    </location>
</feature>
<reference evidence="3" key="1">
    <citation type="submission" date="2022-11" db="UniProtKB">
        <authorList>
            <consortium name="WormBaseParasite"/>
        </authorList>
    </citation>
    <scope>IDENTIFICATION</scope>
</reference>